<dbReference type="OrthoDB" id="9813056at2"/>
<comment type="similarity">
    <text evidence="1">Belongs to the LysR transcriptional regulatory family.</text>
</comment>
<dbReference type="GO" id="GO:0003677">
    <property type="term" value="F:DNA binding"/>
    <property type="evidence" value="ECO:0007669"/>
    <property type="project" value="UniProtKB-KW"/>
</dbReference>
<dbReference type="Gene3D" id="3.40.190.290">
    <property type="match status" value="1"/>
</dbReference>
<evidence type="ECO:0000313" key="6">
    <source>
        <dbReference type="EMBL" id="TPD61459.1"/>
    </source>
</evidence>
<evidence type="ECO:0000256" key="1">
    <source>
        <dbReference type="ARBA" id="ARBA00009437"/>
    </source>
</evidence>
<dbReference type="InterPro" id="IPR005119">
    <property type="entry name" value="LysR_subst-bd"/>
</dbReference>
<dbReference type="Gene3D" id="1.10.10.10">
    <property type="entry name" value="Winged helix-like DNA-binding domain superfamily/Winged helix DNA-binding domain"/>
    <property type="match status" value="1"/>
</dbReference>
<evidence type="ECO:0000256" key="4">
    <source>
        <dbReference type="ARBA" id="ARBA00023163"/>
    </source>
</evidence>
<dbReference type="AlphaFoldDB" id="A0A501PLT6"/>
<organism evidence="6 7">
    <name type="scientific">Emcibacter nanhaiensis</name>
    <dbReference type="NCBI Taxonomy" id="1505037"/>
    <lineage>
        <taxon>Bacteria</taxon>
        <taxon>Pseudomonadati</taxon>
        <taxon>Pseudomonadota</taxon>
        <taxon>Alphaproteobacteria</taxon>
        <taxon>Emcibacterales</taxon>
        <taxon>Emcibacteraceae</taxon>
        <taxon>Emcibacter</taxon>
    </lineage>
</organism>
<accession>A0A501PLT6</accession>
<dbReference type="FunFam" id="1.10.10.10:FF:000001">
    <property type="entry name" value="LysR family transcriptional regulator"/>
    <property type="match status" value="1"/>
</dbReference>
<dbReference type="EMBL" id="VFIY01000005">
    <property type="protein sequence ID" value="TPD61459.1"/>
    <property type="molecule type" value="Genomic_DNA"/>
</dbReference>
<evidence type="ECO:0000256" key="2">
    <source>
        <dbReference type="ARBA" id="ARBA00023015"/>
    </source>
</evidence>
<dbReference type="CDD" id="cd08422">
    <property type="entry name" value="PBP2_CrgA_like"/>
    <property type="match status" value="1"/>
</dbReference>
<dbReference type="InterPro" id="IPR036390">
    <property type="entry name" value="WH_DNA-bd_sf"/>
</dbReference>
<keyword evidence="4" id="KW-0804">Transcription</keyword>
<dbReference type="FunFam" id="3.40.190.290:FF:000001">
    <property type="entry name" value="Transcriptional regulator, LysR family"/>
    <property type="match status" value="1"/>
</dbReference>
<dbReference type="PANTHER" id="PTHR30537">
    <property type="entry name" value="HTH-TYPE TRANSCRIPTIONAL REGULATOR"/>
    <property type="match status" value="1"/>
</dbReference>
<feature type="domain" description="HTH lysR-type" evidence="5">
    <location>
        <begin position="1"/>
        <end position="59"/>
    </location>
</feature>
<protein>
    <submittedName>
        <fullName evidence="6">LysR family transcriptional regulator</fullName>
    </submittedName>
</protein>
<dbReference type="InterPro" id="IPR036388">
    <property type="entry name" value="WH-like_DNA-bd_sf"/>
</dbReference>
<dbReference type="GO" id="GO:0003700">
    <property type="term" value="F:DNA-binding transcription factor activity"/>
    <property type="evidence" value="ECO:0007669"/>
    <property type="project" value="InterPro"/>
</dbReference>
<dbReference type="Proteomes" id="UP000319148">
    <property type="component" value="Unassembled WGS sequence"/>
</dbReference>
<dbReference type="SUPFAM" id="SSF53850">
    <property type="entry name" value="Periplasmic binding protein-like II"/>
    <property type="match status" value="1"/>
</dbReference>
<dbReference type="InterPro" id="IPR058163">
    <property type="entry name" value="LysR-type_TF_proteobact-type"/>
</dbReference>
<dbReference type="Pfam" id="PF00126">
    <property type="entry name" value="HTH_1"/>
    <property type="match status" value="1"/>
</dbReference>
<comment type="caution">
    <text evidence="6">The sequence shown here is derived from an EMBL/GenBank/DDBJ whole genome shotgun (WGS) entry which is preliminary data.</text>
</comment>
<keyword evidence="2" id="KW-0805">Transcription regulation</keyword>
<dbReference type="PROSITE" id="PS50931">
    <property type="entry name" value="HTH_LYSR"/>
    <property type="match status" value="1"/>
</dbReference>
<gene>
    <name evidence="6" type="ORF">FIV46_04415</name>
</gene>
<dbReference type="InterPro" id="IPR000847">
    <property type="entry name" value="LysR_HTH_N"/>
</dbReference>
<dbReference type="SUPFAM" id="SSF46785">
    <property type="entry name" value="Winged helix' DNA-binding domain"/>
    <property type="match status" value="1"/>
</dbReference>
<sequence>MDHLSRISIFIEVARQESFAGAARTLGITSSAVSKQVQNLEHTLKVKLLNRTTRRVSLTEEGALFYERASRALEDIREVTEQLNELKTTPRGRLRVNVPMAFGNSYLKGPIAAFAVKHPEVTLDVAFDDRLINIAEEDYDVVVRIGVLEDSSLIARKLAACPMVVCASSDYLERHGTPQTPEELVRHNVLAYTRNKGAHDWRYKGPDGREGTVSLTSTFRADNAAMMIEAACQGIGIMITPAFYLSDKISSGQLVPLLEGYTSRPERNLYAIFQPNRFLSTRLRLFVDYIAKCCERDFPMTAA</sequence>
<name>A0A501PLT6_9PROT</name>
<dbReference type="PANTHER" id="PTHR30537:SF5">
    <property type="entry name" value="HTH-TYPE TRANSCRIPTIONAL ACTIVATOR TTDR-RELATED"/>
    <property type="match status" value="1"/>
</dbReference>
<evidence type="ECO:0000313" key="7">
    <source>
        <dbReference type="Proteomes" id="UP000319148"/>
    </source>
</evidence>
<keyword evidence="3" id="KW-0238">DNA-binding</keyword>
<evidence type="ECO:0000256" key="3">
    <source>
        <dbReference type="ARBA" id="ARBA00023125"/>
    </source>
</evidence>
<keyword evidence="7" id="KW-1185">Reference proteome</keyword>
<dbReference type="Pfam" id="PF03466">
    <property type="entry name" value="LysR_substrate"/>
    <property type="match status" value="1"/>
</dbReference>
<dbReference type="RefSeq" id="WP_139938823.1">
    <property type="nucleotide sequence ID" value="NZ_JBHSYP010000003.1"/>
</dbReference>
<evidence type="ECO:0000259" key="5">
    <source>
        <dbReference type="PROSITE" id="PS50931"/>
    </source>
</evidence>
<reference evidence="7" key="1">
    <citation type="submission" date="2019-06" db="EMBL/GenBank/DDBJ databases">
        <title>The complete genome of Emcibacter congregatus ZYLT.</title>
        <authorList>
            <person name="Zhao Z."/>
        </authorList>
    </citation>
    <scope>NUCLEOTIDE SEQUENCE [LARGE SCALE GENOMIC DNA]</scope>
    <source>
        <strain evidence="7">MCCC 1A06723</strain>
    </source>
</reference>
<proteinExistence type="inferred from homology"/>